<evidence type="ECO:0000313" key="2">
    <source>
        <dbReference type="EMBL" id="HEC68516.1"/>
    </source>
</evidence>
<proteinExistence type="predicted"/>
<dbReference type="AlphaFoldDB" id="A0A7C2AM41"/>
<dbReference type="InterPro" id="IPR025364">
    <property type="entry name" value="DUF4268"/>
</dbReference>
<dbReference type="InterPro" id="IPR011856">
    <property type="entry name" value="tRNA_endonuc-like_dom_sf"/>
</dbReference>
<protein>
    <submittedName>
        <fullName evidence="2">DUF4268 domain-containing protein</fullName>
    </submittedName>
</protein>
<evidence type="ECO:0000259" key="1">
    <source>
        <dbReference type="Pfam" id="PF14088"/>
    </source>
</evidence>
<reference evidence="2" key="1">
    <citation type="journal article" date="2020" name="mSystems">
        <title>Genome- and Community-Level Interaction Insights into Carbon Utilization and Element Cycling Functions of Hydrothermarchaeota in Hydrothermal Sediment.</title>
        <authorList>
            <person name="Zhou Z."/>
            <person name="Liu Y."/>
            <person name="Xu W."/>
            <person name="Pan J."/>
            <person name="Luo Z.H."/>
            <person name="Li M."/>
        </authorList>
    </citation>
    <scope>NUCLEOTIDE SEQUENCE [LARGE SCALE GENOMIC DNA]</scope>
    <source>
        <strain evidence="2">HyVt-389</strain>
    </source>
</reference>
<dbReference type="Proteomes" id="UP000885738">
    <property type="component" value="Unassembled WGS sequence"/>
</dbReference>
<gene>
    <name evidence="2" type="ORF">ENI35_06915</name>
</gene>
<name>A0A7C2AM41_DESA2</name>
<dbReference type="Pfam" id="PF14088">
    <property type="entry name" value="DUF4268"/>
    <property type="match status" value="1"/>
</dbReference>
<feature type="domain" description="DUF4268" evidence="1">
    <location>
        <begin position="169"/>
        <end position="305"/>
    </location>
</feature>
<sequence length="309" mass="35453">MVGRLKKVDLRKVWTNEAKDFTSWLSENLDLLSDHIDCELSLIETEKKTGSLSVDIFAEGPNGETVIIENQLEKTDHDHLGKLITYLSNLDAKIAIWITSNPRLEHVTAINWLNEISPVDISFYLVRVEAYVIGDSEPAPLFTTICGPSREAKEIGEQKQDLAERHLKRIEFWEKLLDKAKEVTSLHSNVSPSKDNWITAGAGKSGMGWSYTITMDRGCVELFIDRGPDKKDETDKIYESIIKHKEKIEEVFGEPLEWDKKEGRRVCRIKSYCTIGGLRDVNLWDDIQKDMIDRMSRLEKSLKPYLKNI</sequence>
<accession>A0A7C2AM41</accession>
<dbReference type="EMBL" id="DRIH01000250">
    <property type="protein sequence ID" value="HEC68516.1"/>
    <property type="molecule type" value="Genomic_DNA"/>
</dbReference>
<dbReference type="GO" id="GO:0003676">
    <property type="term" value="F:nucleic acid binding"/>
    <property type="evidence" value="ECO:0007669"/>
    <property type="project" value="InterPro"/>
</dbReference>
<organism evidence="2">
    <name type="scientific">Desulfofervidus auxilii</name>
    <dbReference type="NCBI Taxonomy" id="1621989"/>
    <lineage>
        <taxon>Bacteria</taxon>
        <taxon>Pseudomonadati</taxon>
        <taxon>Thermodesulfobacteriota</taxon>
        <taxon>Candidatus Desulfofervidia</taxon>
        <taxon>Candidatus Desulfofervidales</taxon>
        <taxon>Candidatus Desulfofervidaceae</taxon>
        <taxon>Candidatus Desulfofervidus</taxon>
    </lineage>
</organism>
<comment type="caution">
    <text evidence="2">The sequence shown here is derived from an EMBL/GenBank/DDBJ whole genome shotgun (WGS) entry which is preliminary data.</text>
</comment>
<dbReference type="Gene3D" id="3.40.1350.10">
    <property type="match status" value="1"/>
</dbReference>